<evidence type="ECO:0000259" key="2">
    <source>
        <dbReference type="Pfam" id="PF08327"/>
    </source>
</evidence>
<proteinExistence type="inferred from homology"/>
<evidence type="ECO:0000313" key="4">
    <source>
        <dbReference type="Proteomes" id="UP000661077"/>
    </source>
</evidence>
<comment type="similarity">
    <text evidence="1">Belongs to the AHA1 family.</text>
</comment>
<dbReference type="InterPro" id="IPR013538">
    <property type="entry name" value="ASHA1/2-like_C"/>
</dbReference>
<name>A0ABS1WWA8_9GAMM</name>
<dbReference type="EMBL" id="JAEVLS010000002">
    <property type="protein sequence ID" value="MBM0105260.1"/>
    <property type="molecule type" value="Genomic_DNA"/>
</dbReference>
<keyword evidence="4" id="KW-1185">Reference proteome</keyword>
<reference evidence="3 4" key="1">
    <citation type="journal article" date="2021" name="Int. J. Syst. Evol. Microbiol.">
        <title>Steroidobacter gossypii sp. nov., isolated from soil of cotton cropping field.</title>
        <authorList>
            <person name="Huang R."/>
            <person name="Yang S."/>
            <person name="Zhen C."/>
            <person name="Liu W."/>
        </authorList>
    </citation>
    <scope>NUCLEOTIDE SEQUENCE [LARGE SCALE GENOMIC DNA]</scope>
    <source>
        <strain evidence="3 4">S1-65</strain>
    </source>
</reference>
<dbReference type="Proteomes" id="UP000661077">
    <property type="component" value="Unassembled WGS sequence"/>
</dbReference>
<sequence length="174" mass="19631">MAKFPTNEKGEMSTLACVTFARLLPGPIERVWSYLTEPKKLPTWFGEVAVMEPRQGGAVRLVNGHIRGVVTQWQPPRRLIYTWNVFEPGAAEDAVSPYPESYPTFELEPRGDEVLLTFKHFPILERFIPQNAMGWHTMLDTLSAALAGEPIKDRSEYVKKNAALYGVDLANLAR</sequence>
<protein>
    <submittedName>
        <fullName evidence="3">SRPBCC family protein</fullName>
    </submittedName>
</protein>
<dbReference type="InterPro" id="IPR023393">
    <property type="entry name" value="START-like_dom_sf"/>
</dbReference>
<evidence type="ECO:0000313" key="3">
    <source>
        <dbReference type="EMBL" id="MBM0105260.1"/>
    </source>
</evidence>
<evidence type="ECO:0000256" key="1">
    <source>
        <dbReference type="ARBA" id="ARBA00006817"/>
    </source>
</evidence>
<gene>
    <name evidence="3" type="ORF">JM946_10895</name>
</gene>
<dbReference type="Gene3D" id="3.30.530.20">
    <property type="match status" value="1"/>
</dbReference>
<dbReference type="RefSeq" id="WP_203167312.1">
    <property type="nucleotide sequence ID" value="NZ_JAEVLS010000002.1"/>
</dbReference>
<dbReference type="Pfam" id="PF08327">
    <property type="entry name" value="AHSA1"/>
    <property type="match status" value="1"/>
</dbReference>
<dbReference type="CDD" id="cd08899">
    <property type="entry name" value="SRPBCC_CalC_Aha1-like_6"/>
    <property type="match status" value="1"/>
</dbReference>
<feature type="domain" description="Activator of Hsp90 ATPase homologue 1/2-like C-terminal" evidence="2">
    <location>
        <begin position="27"/>
        <end position="146"/>
    </location>
</feature>
<dbReference type="SUPFAM" id="SSF55961">
    <property type="entry name" value="Bet v1-like"/>
    <property type="match status" value="1"/>
</dbReference>
<organism evidence="3 4">
    <name type="scientific">Steroidobacter gossypii</name>
    <dbReference type="NCBI Taxonomy" id="2805490"/>
    <lineage>
        <taxon>Bacteria</taxon>
        <taxon>Pseudomonadati</taxon>
        <taxon>Pseudomonadota</taxon>
        <taxon>Gammaproteobacteria</taxon>
        <taxon>Steroidobacterales</taxon>
        <taxon>Steroidobacteraceae</taxon>
        <taxon>Steroidobacter</taxon>
    </lineage>
</organism>
<accession>A0ABS1WWA8</accession>
<comment type="caution">
    <text evidence="3">The sequence shown here is derived from an EMBL/GenBank/DDBJ whole genome shotgun (WGS) entry which is preliminary data.</text>
</comment>